<accession>A0A410Q9C8</accession>
<dbReference type="InterPro" id="IPR036095">
    <property type="entry name" value="PTS_EIIB-like_sf"/>
</dbReference>
<dbReference type="InterPro" id="IPR013011">
    <property type="entry name" value="PTS_EIIB_2"/>
</dbReference>
<evidence type="ECO:0000313" key="3">
    <source>
        <dbReference type="EMBL" id="QAT60488.1"/>
    </source>
</evidence>
<keyword evidence="3" id="KW-0762">Sugar transport</keyword>
<dbReference type="Gene3D" id="3.40.50.2300">
    <property type="match status" value="1"/>
</dbReference>
<proteinExistence type="predicted"/>
<dbReference type="CDD" id="cd05563">
    <property type="entry name" value="PTS_IIB_ascorbate"/>
    <property type="match status" value="1"/>
</dbReference>
<dbReference type="KEGG" id="spoa:EQM13_02320"/>
<gene>
    <name evidence="3" type="ORF">EQM13_02320</name>
</gene>
<keyword evidence="1" id="KW-0808">Transferase</keyword>
<feature type="domain" description="PTS EIIB type-2" evidence="2">
    <location>
        <begin position="6"/>
        <end position="98"/>
    </location>
</feature>
<name>A0A410Q9C8_9FIRM</name>
<dbReference type="InterPro" id="IPR003501">
    <property type="entry name" value="PTS_EIIB_2/3"/>
</dbReference>
<dbReference type="RefSeq" id="WP_128751849.1">
    <property type="nucleotide sequence ID" value="NZ_CP035282.1"/>
</dbReference>
<evidence type="ECO:0000256" key="1">
    <source>
        <dbReference type="ARBA" id="ARBA00022679"/>
    </source>
</evidence>
<protein>
    <submittedName>
        <fullName evidence="3">PTS sugar transporter subunit IIB</fullName>
    </submittedName>
</protein>
<evidence type="ECO:0000259" key="2">
    <source>
        <dbReference type="PROSITE" id="PS51099"/>
    </source>
</evidence>
<dbReference type="EMBL" id="CP035282">
    <property type="protein sequence ID" value="QAT60488.1"/>
    <property type="molecule type" value="Genomic_DNA"/>
</dbReference>
<organism evidence="3 4">
    <name type="scientific">Acidilutibacter cellobiosedens</name>
    <dbReference type="NCBI Taxonomy" id="2507161"/>
    <lineage>
        <taxon>Bacteria</taxon>
        <taxon>Bacillati</taxon>
        <taxon>Bacillota</taxon>
        <taxon>Tissierellia</taxon>
        <taxon>Tissierellales</taxon>
        <taxon>Acidilutibacteraceae</taxon>
        <taxon>Acidilutibacter</taxon>
    </lineage>
</organism>
<dbReference type="Pfam" id="PF02302">
    <property type="entry name" value="PTS_IIB"/>
    <property type="match status" value="1"/>
</dbReference>
<reference evidence="4" key="1">
    <citation type="submission" date="2019-01" db="EMBL/GenBank/DDBJ databases">
        <title>Draft genomes of a novel of Sporanaerobacter strains.</title>
        <authorList>
            <person name="Ma S."/>
        </authorList>
    </citation>
    <scope>NUCLEOTIDE SEQUENCE [LARGE SCALE GENOMIC DNA]</scope>
    <source>
        <strain evidence="4">NJN-17</strain>
    </source>
</reference>
<dbReference type="SUPFAM" id="SSF52794">
    <property type="entry name" value="PTS system IIB component-like"/>
    <property type="match status" value="1"/>
</dbReference>
<dbReference type="Proteomes" id="UP000287969">
    <property type="component" value="Chromosome"/>
</dbReference>
<sequence length="101" mass="10822">MANKRLTVLTVCGAGIGSSLMVKMNAEDVLNKHGIKAKIINSDVTSAKGNKVDVVIATSMDICKLIKGIDAKQIVVLDNPVSMKELEEKLIPACKEIISQE</sequence>
<evidence type="ECO:0000313" key="4">
    <source>
        <dbReference type="Proteomes" id="UP000287969"/>
    </source>
</evidence>
<keyword evidence="4" id="KW-1185">Reference proteome</keyword>
<dbReference type="GO" id="GO:0008982">
    <property type="term" value="F:protein-N(PI)-phosphohistidine-sugar phosphotransferase activity"/>
    <property type="evidence" value="ECO:0007669"/>
    <property type="project" value="InterPro"/>
</dbReference>
<dbReference type="OrthoDB" id="6603449at2"/>
<keyword evidence="3" id="KW-0813">Transport</keyword>
<dbReference type="PROSITE" id="PS51099">
    <property type="entry name" value="PTS_EIIB_TYPE_2"/>
    <property type="match status" value="1"/>
</dbReference>
<dbReference type="GO" id="GO:0009401">
    <property type="term" value="P:phosphoenolpyruvate-dependent sugar phosphotransferase system"/>
    <property type="evidence" value="ECO:0007669"/>
    <property type="project" value="InterPro"/>
</dbReference>
<dbReference type="AlphaFoldDB" id="A0A410Q9C8"/>